<dbReference type="SUPFAM" id="SSF47781">
    <property type="entry name" value="RuvA domain 2-like"/>
    <property type="match status" value="3"/>
</dbReference>
<dbReference type="AlphaFoldDB" id="A0A9D1HA12"/>
<sequence>MWGRIGRFFRATAAQQRGMIVLVLLLLVLVGAVAVKDGRREPLRVEVLPADSVLGRSVFRADTLFYFDPSSADSSDFVLLGFSPAQTRTILRFRAAVGGRFSSPEQFSQCYAVSDSMFARLLPYIRMEELQEEEVARDFSRVDLNRASLERLRAHAALDEALAEKLFQGRIRYGGFVDADQLCGIFAADSVALRRFSRYADFDTTALVRYDVNMDSERLLAEHPYISRLFARSIVEYRSRRGAVPCYDTLRELKYFPHSKDEYLRFYLNFDTLKTER</sequence>
<comment type="caution">
    <text evidence="1">The sequence shown here is derived from an EMBL/GenBank/DDBJ whole genome shotgun (WGS) entry which is preliminary data.</text>
</comment>
<protein>
    <submittedName>
        <fullName evidence="1">Uncharacterized protein</fullName>
    </submittedName>
</protein>
<reference evidence="1" key="1">
    <citation type="submission" date="2020-10" db="EMBL/GenBank/DDBJ databases">
        <authorList>
            <person name="Gilroy R."/>
        </authorList>
    </citation>
    <scope>NUCLEOTIDE SEQUENCE</scope>
    <source>
        <strain evidence="1">1383</strain>
    </source>
</reference>
<evidence type="ECO:0000313" key="1">
    <source>
        <dbReference type="EMBL" id="HIT98380.1"/>
    </source>
</evidence>
<organism evidence="1 2">
    <name type="scientific">Candidatus Merdimorpha stercoravium</name>
    <dbReference type="NCBI Taxonomy" id="2840863"/>
    <lineage>
        <taxon>Bacteria</taxon>
        <taxon>Pseudomonadati</taxon>
        <taxon>Bacteroidota</taxon>
        <taxon>Flavobacteriia</taxon>
        <taxon>Flavobacteriales</taxon>
        <taxon>Candidatus Merdimorpha</taxon>
    </lineage>
</organism>
<gene>
    <name evidence="1" type="ORF">IAC44_06030</name>
</gene>
<dbReference type="InterPro" id="IPR010994">
    <property type="entry name" value="RuvA_2-like"/>
</dbReference>
<dbReference type="EMBL" id="DVLY01000149">
    <property type="protein sequence ID" value="HIT98380.1"/>
    <property type="molecule type" value="Genomic_DNA"/>
</dbReference>
<accession>A0A9D1HA12</accession>
<evidence type="ECO:0000313" key="2">
    <source>
        <dbReference type="Proteomes" id="UP000824161"/>
    </source>
</evidence>
<reference evidence="1" key="2">
    <citation type="journal article" date="2021" name="PeerJ">
        <title>Extensive microbial diversity within the chicken gut microbiome revealed by metagenomics and culture.</title>
        <authorList>
            <person name="Gilroy R."/>
            <person name="Ravi A."/>
            <person name="Getino M."/>
            <person name="Pursley I."/>
            <person name="Horton D.L."/>
            <person name="Alikhan N.F."/>
            <person name="Baker D."/>
            <person name="Gharbi K."/>
            <person name="Hall N."/>
            <person name="Watson M."/>
            <person name="Adriaenssens E.M."/>
            <person name="Foster-Nyarko E."/>
            <person name="Jarju S."/>
            <person name="Secka A."/>
            <person name="Antonio M."/>
            <person name="Oren A."/>
            <person name="Chaudhuri R.R."/>
            <person name="La Ragione R."/>
            <person name="Hildebrand F."/>
            <person name="Pallen M.J."/>
        </authorList>
    </citation>
    <scope>NUCLEOTIDE SEQUENCE</scope>
    <source>
        <strain evidence="1">1383</strain>
    </source>
</reference>
<dbReference type="Proteomes" id="UP000824161">
    <property type="component" value="Unassembled WGS sequence"/>
</dbReference>
<name>A0A9D1HA12_9FLAO</name>
<proteinExistence type="predicted"/>